<proteinExistence type="predicted"/>
<accession>A0A8C6N4G5</accession>
<dbReference type="Ensembl" id="ENSMSIT00000044557.1">
    <property type="protein sequence ID" value="ENSMSIP00000035372.1"/>
    <property type="gene ID" value="ENSMSIG00000029449.1"/>
</dbReference>
<evidence type="ECO:0000313" key="1">
    <source>
        <dbReference type="Ensembl" id="ENSMSIP00000035372.1"/>
    </source>
</evidence>
<organism evidence="1 2">
    <name type="scientific">Mus spicilegus</name>
    <name type="common">Mound-building mouse</name>
    <dbReference type="NCBI Taxonomy" id="10103"/>
    <lineage>
        <taxon>Eukaryota</taxon>
        <taxon>Metazoa</taxon>
        <taxon>Chordata</taxon>
        <taxon>Craniata</taxon>
        <taxon>Vertebrata</taxon>
        <taxon>Euteleostomi</taxon>
        <taxon>Mammalia</taxon>
        <taxon>Eutheria</taxon>
        <taxon>Euarchontoglires</taxon>
        <taxon>Glires</taxon>
        <taxon>Rodentia</taxon>
        <taxon>Myomorpha</taxon>
        <taxon>Muroidea</taxon>
        <taxon>Muridae</taxon>
        <taxon>Murinae</taxon>
        <taxon>Mus</taxon>
        <taxon>Mus</taxon>
    </lineage>
</organism>
<protein>
    <submittedName>
        <fullName evidence="1">Uncharacterized protein</fullName>
    </submittedName>
</protein>
<evidence type="ECO:0000313" key="2">
    <source>
        <dbReference type="Proteomes" id="UP000694415"/>
    </source>
</evidence>
<keyword evidence="2" id="KW-1185">Reference proteome</keyword>
<reference evidence="1" key="2">
    <citation type="submission" date="2025-09" db="UniProtKB">
        <authorList>
            <consortium name="Ensembl"/>
        </authorList>
    </citation>
    <scope>IDENTIFICATION</scope>
</reference>
<reference evidence="1" key="1">
    <citation type="submission" date="2025-08" db="UniProtKB">
        <authorList>
            <consortium name="Ensembl"/>
        </authorList>
    </citation>
    <scope>IDENTIFICATION</scope>
</reference>
<dbReference type="Proteomes" id="UP000694415">
    <property type="component" value="Unplaced"/>
</dbReference>
<sequence length="106" mass="12005">MFVLFLETAHFPKIKLFSFWLRLLTSEVREALNKHSAGENTILVGPVLFKNPSTRSLSEWDTKSSILQNGEVTIYGAPSSPELTYYTDLGGQLTLWIQTQQDQAEI</sequence>
<name>A0A8C6N4G5_MUSSI</name>
<dbReference type="AlphaFoldDB" id="A0A8C6N4G5"/>